<dbReference type="InterPro" id="IPR001584">
    <property type="entry name" value="Integrase_cat-core"/>
</dbReference>
<dbReference type="AlphaFoldDB" id="A0AAV2TRK4"/>
<evidence type="ECO:0000259" key="1">
    <source>
        <dbReference type="PROSITE" id="PS50994"/>
    </source>
</evidence>
<dbReference type="PANTHER" id="PTHR47331:SF1">
    <property type="entry name" value="GAG-LIKE PROTEIN"/>
    <property type="match status" value="1"/>
</dbReference>
<sequence>MILPPRDEVTELIIKYHHELEGHAGASHVLACVRREFWILKGMASVRRVISKCHNCRMLRAKPCEQIMAPLPPFRVSVGSYPFTYTGVDYFGPFRVRVSRSNPKRYGCLFTCLQTRAIHLEVAHSMSTDSFLMALMRFIDRRGPPDAIYSDNGTNFVGADSELKGKLHAFDQRKIGAKLLCRRIDWHFNPPEASHRGGAWERMITTVRQLLAAVTQEQIMGEEALLTYMIEVERIVNDRPHVPVYDDPQSPKILRPSDLLLLRPSVGLANDEVTMTERYTKAWRQAQHLASVFWKRWVREYLPSLQACHKWSQNRRDLKVGDLVLLIGGQRPVGSWPKGVVSGVVKGVDQHVREVYVRTNSGILRRDIRSLCLLGASE</sequence>
<dbReference type="Proteomes" id="UP001497525">
    <property type="component" value="Unassembled WGS sequence"/>
</dbReference>
<dbReference type="Pfam" id="PF17921">
    <property type="entry name" value="Integrase_H2C2"/>
    <property type="match status" value="1"/>
</dbReference>
<accession>A0AAV2TRK4</accession>
<dbReference type="InterPro" id="IPR012337">
    <property type="entry name" value="RNaseH-like_sf"/>
</dbReference>
<dbReference type="EMBL" id="CAXLJL010000689">
    <property type="protein sequence ID" value="CAL5140037.1"/>
    <property type="molecule type" value="Genomic_DNA"/>
</dbReference>
<evidence type="ECO:0000313" key="2">
    <source>
        <dbReference type="EMBL" id="CAL5140037.1"/>
    </source>
</evidence>
<comment type="caution">
    <text evidence="2">The sequence shown here is derived from an EMBL/GenBank/DDBJ whole genome shotgun (WGS) entry which is preliminary data.</text>
</comment>
<reference evidence="2" key="1">
    <citation type="submission" date="2024-06" db="EMBL/GenBank/DDBJ databases">
        <authorList>
            <person name="Liu X."/>
            <person name="Lenzi L."/>
            <person name="Haldenby T S."/>
            <person name="Uol C."/>
        </authorList>
    </citation>
    <scope>NUCLEOTIDE SEQUENCE</scope>
</reference>
<dbReference type="Gene3D" id="3.30.420.10">
    <property type="entry name" value="Ribonuclease H-like superfamily/Ribonuclease H"/>
    <property type="match status" value="1"/>
</dbReference>
<dbReference type="InterPro" id="IPR040676">
    <property type="entry name" value="DUF5641"/>
</dbReference>
<dbReference type="PROSITE" id="PS50994">
    <property type="entry name" value="INTEGRASE"/>
    <property type="match status" value="1"/>
</dbReference>
<dbReference type="Gene3D" id="1.10.340.70">
    <property type="match status" value="1"/>
</dbReference>
<organism evidence="2 3">
    <name type="scientific">Calicophoron daubneyi</name>
    <name type="common">Rumen fluke</name>
    <name type="synonym">Paramphistomum daubneyi</name>
    <dbReference type="NCBI Taxonomy" id="300641"/>
    <lineage>
        <taxon>Eukaryota</taxon>
        <taxon>Metazoa</taxon>
        <taxon>Spiralia</taxon>
        <taxon>Lophotrochozoa</taxon>
        <taxon>Platyhelminthes</taxon>
        <taxon>Trematoda</taxon>
        <taxon>Digenea</taxon>
        <taxon>Plagiorchiida</taxon>
        <taxon>Pronocephalata</taxon>
        <taxon>Paramphistomoidea</taxon>
        <taxon>Paramphistomidae</taxon>
        <taxon>Calicophoron</taxon>
    </lineage>
</organism>
<protein>
    <recommendedName>
        <fullName evidence="1">Integrase catalytic domain-containing protein</fullName>
    </recommendedName>
</protein>
<evidence type="ECO:0000313" key="3">
    <source>
        <dbReference type="Proteomes" id="UP001497525"/>
    </source>
</evidence>
<name>A0AAV2TRK4_CALDB</name>
<dbReference type="Pfam" id="PF18701">
    <property type="entry name" value="DUF5641"/>
    <property type="match status" value="1"/>
</dbReference>
<dbReference type="PANTHER" id="PTHR47331">
    <property type="entry name" value="PHD-TYPE DOMAIN-CONTAINING PROTEIN"/>
    <property type="match status" value="1"/>
</dbReference>
<proteinExistence type="predicted"/>
<gene>
    <name evidence="2" type="ORF">CDAUBV1_LOCUS15209</name>
</gene>
<dbReference type="InterPro" id="IPR041588">
    <property type="entry name" value="Integrase_H2C2"/>
</dbReference>
<dbReference type="SUPFAM" id="SSF53098">
    <property type="entry name" value="Ribonuclease H-like"/>
    <property type="match status" value="1"/>
</dbReference>
<dbReference type="InterPro" id="IPR036397">
    <property type="entry name" value="RNaseH_sf"/>
</dbReference>
<dbReference type="GO" id="GO:0015074">
    <property type="term" value="P:DNA integration"/>
    <property type="evidence" value="ECO:0007669"/>
    <property type="project" value="InterPro"/>
</dbReference>
<dbReference type="GO" id="GO:0003676">
    <property type="term" value="F:nucleic acid binding"/>
    <property type="evidence" value="ECO:0007669"/>
    <property type="project" value="InterPro"/>
</dbReference>
<feature type="domain" description="Integrase catalytic" evidence="1">
    <location>
        <begin position="78"/>
        <end position="264"/>
    </location>
</feature>